<dbReference type="Gene3D" id="3.90.1150.140">
    <property type="match status" value="1"/>
</dbReference>
<dbReference type="PANTHER" id="PTHR42915">
    <property type="entry name" value="HYPOTHETICAL 460 KDA PROTEIN IN FEUA-SIGW INTERGENIC REGION [PRECURSOR]"/>
    <property type="match status" value="1"/>
</dbReference>
<dbReference type="Gene3D" id="3.40.710.10">
    <property type="entry name" value="DD-peptidase/beta-lactamase superfamily"/>
    <property type="match status" value="1"/>
</dbReference>
<dbReference type="Pfam" id="PF20732">
    <property type="entry name" value="NamZ_C"/>
    <property type="match status" value="1"/>
</dbReference>
<dbReference type="SUPFAM" id="SSF56601">
    <property type="entry name" value="beta-lactamase/transpeptidase-like"/>
    <property type="match status" value="1"/>
</dbReference>
<proteinExistence type="predicted"/>
<evidence type="ECO:0000259" key="1">
    <source>
        <dbReference type="Pfam" id="PF00144"/>
    </source>
</evidence>
<dbReference type="Pfam" id="PF00144">
    <property type="entry name" value="Beta-lactamase"/>
    <property type="match status" value="1"/>
</dbReference>
<keyword evidence="5" id="KW-1185">Reference proteome</keyword>
<evidence type="ECO:0000313" key="4">
    <source>
        <dbReference type="EMBL" id="MEI6001946.1"/>
    </source>
</evidence>
<evidence type="ECO:0000259" key="2">
    <source>
        <dbReference type="Pfam" id="PF07075"/>
    </source>
</evidence>
<organism evidence="4 5">
    <name type="scientific">Paraburkholderia bengalensis</name>
    <dbReference type="NCBI Taxonomy" id="2747562"/>
    <lineage>
        <taxon>Bacteria</taxon>
        <taxon>Pseudomonadati</taxon>
        <taxon>Pseudomonadota</taxon>
        <taxon>Betaproteobacteria</taxon>
        <taxon>Burkholderiales</taxon>
        <taxon>Burkholderiaceae</taxon>
        <taxon>Paraburkholderia</taxon>
    </lineage>
</organism>
<dbReference type="InterPro" id="IPR048503">
    <property type="entry name" value="NamZ_C"/>
</dbReference>
<sequence length="809" mass="86230">MESPQSLRSHAIAALRPALRPLRALAFIACSGAAHEPAMASLFDEQARTVLSQIVSEEIADGRVPGTVIIAGTAESQTWQLVQGNRMLRPRIEPMTADTVFDLASLTKVVATTTAIMQLVERGKLDLAAPAARYWPAFGANGKAQITIQQLLSHTSGLPAEPPGHAGSWHGTTRDALLRSIADIRPVAMPDERIIYSDVNFIVLGELVTRVTGLALDAYCREFIFRPLGMKDAGFTPDAAHAARSAPTTADSLGMRQGRVHDPLASALQGVAGNAGLFSTADDLARFARMLLRDGRADSDGATPARSRHAHILRPESIARISVPASTVAGLPWRGLGWELDAPLSANRDRLPPVGAIGHTGYTGTGLWVDFVTRRYLIILTNRVHANKGGDAAPLRAQALALLSSAAAPVSAREIGEALPGARDALALAAHLPAAKGPVRTGIDLLAAQGFAMLAGMRIGLVTNRSGFDANGQRTIDVLSHAPHVTLARLFSPEHGLDIAMDKPIADSTDSSSGLVVHSLYGQTTRFPRGALDGLDALVFDLQDAGVRFFTYETTLGYALEAAAAAHIPLIVLDRPNPLGADRFGGPSLDTGHESFTGYFPMPLQHGMTIGELATMFNEERHIGADLRVIPLGGYLRSMRFADTGLGWIPVSPNLRTFTALELYPDIALLEGANVSVGRGTPHPFEWVGAPWIDGGRLAAVLNSLRDDAHFERIDFVPTESAYRGQLCHGLRIIRKAPEGVPGSLGVAIVATLHALYPQVFDLAATRDAIGSSGISQAIGNGARPDALDALMTREADGFRPVRQRYLRY</sequence>
<name>A0ABU8J2B1_9BURK</name>
<dbReference type="InterPro" id="IPR048502">
    <property type="entry name" value="NamZ_N"/>
</dbReference>
<reference evidence="4 5" key="1">
    <citation type="journal article" date="2022" name="Arch. Microbiol.">
        <title>Paraburkholderia bengalensis sp. nov. isolated from roots of Oryza sativa, IR64.</title>
        <authorList>
            <person name="Nag P."/>
            <person name="Mondal N."/>
            <person name="Sarkar J."/>
            <person name="Das S."/>
        </authorList>
    </citation>
    <scope>NUCLEOTIDE SEQUENCE [LARGE SCALE GENOMIC DNA]</scope>
    <source>
        <strain evidence="4 5">IR64_4_BI</strain>
    </source>
</reference>
<feature type="domain" description="Peptidoglycan beta-N-acetylmuramidase NamZ N-terminal" evidence="2">
    <location>
        <begin position="459"/>
        <end position="658"/>
    </location>
</feature>
<gene>
    <name evidence="4" type="ORF">H3V53_33870</name>
</gene>
<dbReference type="InterPro" id="IPR012338">
    <property type="entry name" value="Beta-lactam/transpept-like"/>
</dbReference>
<dbReference type="Pfam" id="PF07075">
    <property type="entry name" value="NamZ_N"/>
    <property type="match status" value="1"/>
</dbReference>
<evidence type="ECO:0000313" key="5">
    <source>
        <dbReference type="Proteomes" id="UP001386437"/>
    </source>
</evidence>
<accession>A0ABU8J2B1</accession>
<feature type="domain" description="Peptidoglycan beta-N-acetylmuramidase NamZ C-terminal" evidence="3">
    <location>
        <begin position="663"/>
        <end position="809"/>
    </location>
</feature>
<dbReference type="InterPro" id="IPR008302">
    <property type="entry name" value="NamZ"/>
</dbReference>
<evidence type="ECO:0000259" key="3">
    <source>
        <dbReference type="Pfam" id="PF20732"/>
    </source>
</evidence>
<dbReference type="Gene3D" id="3.40.50.12170">
    <property type="entry name" value="Uncharacterised protein PF07075, DUF1343"/>
    <property type="match status" value="1"/>
</dbReference>
<comment type="caution">
    <text evidence="4">The sequence shown here is derived from an EMBL/GenBank/DDBJ whole genome shotgun (WGS) entry which is preliminary data.</text>
</comment>
<dbReference type="InterPro" id="IPR001466">
    <property type="entry name" value="Beta-lactam-related"/>
</dbReference>
<dbReference type="Proteomes" id="UP001386437">
    <property type="component" value="Unassembled WGS sequence"/>
</dbReference>
<dbReference type="PANTHER" id="PTHR42915:SF1">
    <property type="entry name" value="PEPTIDOGLYCAN BETA-N-ACETYLMURAMIDASE NAMZ"/>
    <property type="match status" value="1"/>
</dbReference>
<dbReference type="EMBL" id="JACFYJ010000090">
    <property type="protein sequence ID" value="MEI6001946.1"/>
    <property type="molecule type" value="Genomic_DNA"/>
</dbReference>
<protein>
    <submittedName>
        <fullName evidence="4">DUF1343 domain-containing protein</fullName>
    </submittedName>
</protein>
<feature type="domain" description="Beta-lactamase-related" evidence="1">
    <location>
        <begin position="52"/>
        <end position="398"/>
    </location>
</feature>